<evidence type="ECO:0000256" key="14">
    <source>
        <dbReference type="ARBA" id="ARBA00075117"/>
    </source>
</evidence>
<evidence type="ECO:0000256" key="1">
    <source>
        <dbReference type="ARBA" id="ARBA00013081"/>
    </source>
</evidence>
<keyword evidence="9" id="KW-0460">Magnesium</keyword>
<evidence type="ECO:0000256" key="3">
    <source>
        <dbReference type="ARBA" id="ARBA00022679"/>
    </source>
</evidence>
<dbReference type="SUPFAM" id="SSF55785">
    <property type="entry name" value="PYP-like sensor domain (PAS domain)"/>
    <property type="match status" value="1"/>
</dbReference>
<dbReference type="GO" id="GO:0005524">
    <property type="term" value="F:ATP binding"/>
    <property type="evidence" value="ECO:0007669"/>
    <property type="project" value="UniProtKB-KW"/>
</dbReference>
<dbReference type="PANTHER" id="PTHR43156:SF2">
    <property type="entry name" value="STAGE II SPORULATION PROTEIN E"/>
    <property type="match status" value="1"/>
</dbReference>
<sequence>MTGAADPSGGNAELDAALAETVRRTGASIGALYLLSPDAELLCIDALCGAPVEFALPWARVRLTSPAPVAHAVREDRLIWVGDQEELARRYPRTALALPYPLAMAAAPVTGVRRWGTLLLMWPATRPPYMTAREHGNIVSSCRRLARLLEEALERGRTPVCDGGPRVVPVTDERQSVNPELAAADFAERLPGGSCALDLEGRFTYLTSGAADLLGLGAEQLLGTLPWQSLRWLDDPTYEDRYRAAVLSREPVSFTACRPPGQWLDFHLYPDASGISVRIVPSGTGQPPVPAPPLRSARTVTPARAGRLYQLTHLAAALTEVVGVQDVIDLVADQIMPAFDAQGLVLSSVDAGRLRIMGHRGYGARSVERLDGLPLDTTFTPAGRALASGIPAFFRNAEEMRRIYPDAPQVSGKRAWAFLPLRISGRPVGICVLSYDRPHEFPAEERAVMTSLAGLVAQALDRARLYDTKHALAHGLQEALLPRALPKFGGLRVAARYLPATRGMDIGGDFYDLIRLADGAAAAVIGDVQGHNVAAAALMGQVRTAVHAHAAAGTAPDQVLFRTNRLLTDLGSDLFTSCLYAHVDVARGRVALAGAGHPPPVLRLPDGTARAVPLRPGPLLGIDPVADFPVTDLALVPGATLVFYTDGLVEAPGTDLEDSITELARHLADADDGDLDGLVDVLLSRTSTTAQRTDDIALLLLHREG</sequence>
<evidence type="ECO:0000256" key="11">
    <source>
        <dbReference type="ARBA" id="ARBA00023211"/>
    </source>
</evidence>
<dbReference type="Pfam" id="PF13185">
    <property type="entry name" value="GAF_2"/>
    <property type="match status" value="1"/>
</dbReference>
<dbReference type="GO" id="GO:0046872">
    <property type="term" value="F:metal ion binding"/>
    <property type="evidence" value="ECO:0007669"/>
    <property type="project" value="UniProtKB-KW"/>
</dbReference>
<organism evidence="17 18">
    <name type="scientific">Streptomyces longwoodensis</name>
    <dbReference type="NCBI Taxonomy" id="68231"/>
    <lineage>
        <taxon>Bacteria</taxon>
        <taxon>Bacillati</taxon>
        <taxon>Actinomycetota</taxon>
        <taxon>Actinomycetes</taxon>
        <taxon>Kitasatosporales</taxon>
        <taxon>Streptomycetaceae</taxon>
        <taxon>Streptomyces</taxon>
    </lineage>
</organism>
<dbReference type="EMBL" id="LMWS01000005">
    <property type="protein sequence ID" value="KUN40933.1"/>
    <property type="molecule type" value="Genomic_DNA"/>
</dbReference>
<comment type="caution">
    <text evidence="17">The sequence shown here is derived from an EMBL/GenBank/DDBJ whole genome shotgun (WGS) entry which is preliminary data.</text>
</comment>
<dbReference type="Gene3D" id="3.30.450.20">
    <property type="entry name" value="PAS domain"/>
    <property type="match status" value="1"/>
</dbReference>
<evidence type="ECO:0000256" key="9">
    <source>
        <dbReference type="ARBA" id="ARBA00022842"/>
    </source>
</evidence>
<dbReference type="STRING" id="68231.AQJ30_03250"/>
<dbReference type="GO" id="GO:0004722">
    <property type="term" value="F:protein serine/threonine phosphatase activity"/>
    <property type="evidence" value="ECO:0007669"/>
    <property type="project" value="UniProtKB-EC"/>
</dbReference>
<keyword evidence="5" id="KW-0547">Nucleotide-binding</keyword>
<dbReference type="Proteomes" id="UP000053271">
    <property type="component" value="Unassembled WGS sequence"/>
</dbReference>
<keyword evidence="18" id="KW-1185">Reference proteome</keyword>
<keyword evidence="7" id="KW-0378">Hydrolase</keyword>
<evidence type="ECO:0000256" key="12">
    <source>
        <dbReference type="ARBA" id="ARBA00047761"/>
    </source>
</evidence>
<keyword evidence="10" id="KW-0904">Protein phosphatase</keyword>
<accession>A0A117QQB2</accession>
<dbReference type="SMART" id="SM00331">
    <property type="entry name" value="PP2C_SIG"/>
    <property type="match status" value="1"/>
</dbReference>
<dbReference type="Pfam" id="PF08448">
    <property type="entry name" value="PAS_4"/>
    <property type="match status" value="1"/>
</dbReference>
<dbReference type="InterPro" id="IPR029016">
    <property type="entry name" value="GAF-like_dom_sf"/>
</dbReference>
<dbReference type="Gene3D" id="3.30.450.40">
    <property type="match status" value="1"/>
</dbReference>
<protein>
    <recommendedName>
        <fullName evidence="1">protein-serine/threonine phosphatase</fullName>
        <ecNumber evidence="1">3.1.3.16</ecNumber>
    </recommendedName>
    <alternativeName>
        <fullName evidence="15">Protein-serine/threonine phosphatase</fullName>
    </alternativeName>
    <alternativeName>
        <fullName evidence="14">Serine/threonine-protein kinase</fullName>
    </alternativeName>
</protein>
<dbReference type="RefSeq" id="WP_067228310.1">
    <property type="nucleotide sequence ID" value="NZ_KQ948549.1"/>
</dbReference>
<evidence type="ECO:0000313" key="17">
    <source>
        <dbReference type="EMBL" id="KUN40933.1"/>
    </source>
</evidence>
<dbReference type="InterPro" id="IPR001932">
    <property type="entry name" value="PPM-type_phosphatase-like_dom"/>
</dbReference>
<evidence type="ECO:0000256" key="4">
    <source>
        <dbReference type="ARBA" id="ARBA00022723"/>
    </source>
</evidence>
<keyword evidence="2" id="KW-0597">Phosphoprotein</keyword>
<evidence type="ECO:0000256" key="10">
    <source>
        <dbReference type="ARBA" id="ARBA00022912"/>
    </source>
</evidence>
<dbReference type="GeneID" id="91423641"/>
<evidence type="ECO:0000313" key="18">
    <source>
        <dbReference type="Proteomes" id="UP000053271"/>
    </source>
</evidence>
<comment type="function">
    <text evidence="13">Primarily acts as an independent SigF regulator that is sensitive to the osmosensory signal, mediating the cross talk of PknD with the SigF regulon. Possesses both phosphatase and kinase activities. The kinase domain functions as a classic anti-sigma factor-like kinase to phosphorylate the anti-anti-sigma factor domain at the canonical regulatory site, and the phosphatase domain antagonizes this activity.</text>
</comment>
<keyword evidence="4" id="KW-0479">Metal-binding</keyword>
<dbReference type="Gene3D" id="3.60.40.10">
    <property type="entry name" value="PPM-type phosphatase domain"/>
    <property type="match status" value="1"/>
</dbReference>
<dbReference type="InterPro" id="IPR052016">
    <property type="entry name" value="Bact_Sigma-Reg"/>
</dbReference>
<dbReference type="GO" id="GO:0016301">
    <property type="term" value="F:kinase activity"/>
    <property type="evidence" value="ECO:0007669"/>
    <property type="project" value="UniProtKB-KW"/>
</dbReference>
<dbReference type="PROSITE" id="PS50112">
    <property type="entry name" value="PAS"/>
    <property type="match status" value="1"/>
</dbReference>
<dbReference type="EC" id="3.1.3.16" evidence="1"/>
<evidence type="ECO:0000256" key="8">
    <source>
        <dbReference type="ARBA" id="ARBA00022840"/>
    </source>
</evidence>
<dbReference type="PANTHER" id="PTHR43156">
    <property type="entry name" value="STAGE II SPORULATION PROTEIN E-RELATED"/>
    <property type="match status" value="1"/>
</dbReference>
<evidence type="ECO:0000256" key="5">
    <source>
        <dbReference type="ARBA" id="ARBA00022741"/>
    </source>
</evidence>
<evidence type="ECO:0000259" key="16">
    <source>
        <dbReference type="PROSITE" id="PS50112"/>
    </source>
</evidence>
<comment type="catalytic activity">
    <reaction evidence="12">
        <text>O-phospho-L-seryl-[protein] + H2O = L-seryl-[protein] + phosphate</text>
        <dbReference type="Rhea" id="RHEA:20629"/>
        <dbReference type="Rhea" id="RHEA-COMP:9863"/>
        <dbReference type="Rhea" id="RHEA-COMP:11604"/>
        <dbReference type="ChEBI" id="CHEBI:15377"/>
        <dbReference type="ChEBI" id="CHEBI:29999"/>
        <dbReference type="ChEBI" id="CHEBI:43474"/>
        <dbReference type="ChEBI" id="CHEBI:83421"/>
        <dbReference type="EC" id="3.1.3.16"/>
    </reaction>
</comment>
<keyword evidence="8" id="KW-0067">ATP-binding</keyword>
<evidence type="ECO:0000256" key="6">
    <source>
        <dbReference type="ARBA" id="ARBA00022777"/>
    </source>
</evidence>
<keyword evidence="3" id="KW-0808">Transferase</keyword>
<dbReference type="SUPFAM" id="SSF81606">
    <property type="entry name" value="PP2C-like"/>
    <property type="match status" value="1"/>
</dbReference>
<dbReference type="AlphaFoldDB" id="A0A117QQB2"/>
<keyword evidence="11" id="KW-0464">Manganese</keyword>
<proteinExistence type="predicted"/>
<dbReference type="SMART" id="SM00091">
    <property type="entry name" value="PAS"/>
    <property type="match status" value="1"/>
</dbReference>
<gene>
    <name evidence="17" type="ORF">AQJ30_03250</name>
</gene>
<name>A0A117QQB2_9ACTN</name>
<dbReference type="FunFam" id="3.60.40.10:FF:000005">
    <property type="entry name" value="Serine/threonine protein phosphatase"/>
    <property type="match status" value="1"/>
</dbReference>
<dbReference type="Pfam" id="PF07228">
    <property type="entry name" value="SpoIIE"/>
    <property type="match status" value="1"/>
</dbReference>
<evidence type="ECO:0000256" key="15">
    <source>
        <dbReference type="ARBA" id="ARBA00081350"/>
    </source>
</evidence>
<keyword evidence="6" id="KW-0418">Kinase</keyword>
<dbReference type="SUPFAM" id="SSF55781">
    <property type="entry name" value="GAF domain-like"/>
    <property type="match status" value="2"/>
</dbReference>
<dbReference type="InterPro" id="IPR000014">
    <property type="entry name" value="PAS"/>
</dbReference>
<evidence type="ECO:0000256" key="2">
    <source>
        <dbReference type="ARBA" id="ARBA00022553"/>
    </source>
</evidence>
<dbReference type="SMART" id="SM00065">
    <property type="entry name" value="GAF"/>
    <property type="match status" value="1"/>
</dbReference>
<dbReference type="InterPro" id="IPR003018">
    <property type="entry name" value="GAF"/>
</dbReference>
<dbReference type="InterPro" id="IPR013656">
    <property type="entry name" value="PAS_4"/>
</dbReference>
<dbReference type="InterPro" id="IPR035965">
    <property type="entry name" value="PAS-like_dom_sf"/>
</dbReference>
<evidence type="ECO:0000256" key="13">
    <source>
        <dbReference type="ARBA" id="ARBA00056274"/>
    </source>
</evidence>
<dbReference type="CDD" id="cd00130">
    <property type="entry name" value="PAS"/>
    <property type="match status" value="1"/>
</dbReference>
<reference evidence="17 18" key="1">
    <citation type="submission" date="2015-10" db="EMBL/GenBank/DDBJ databases">
        <title>Draft genome sequence of Streptomyces longwoodensis DSM 41677, type strain for the species Streptomyces longwoodensis.</title>
        <authorList>
            <person name="Ruckert C."/>
            <person name="Winkler A."/>
            <person name="Kalinowski J."/>
            <person name="Kampfer P."/>
            <person name="Glaeser S."/>
        </authorList>
    </citation>
    <scope>NUCLEOTIDE SEQUENCE [LARGE SCALE GENOMIC DNA]</scope>
    <source>
        <strain evidence="17 18">DSM 41677</strain>
    </source>
</reference>
<dbReference type="InterPro" id="IPR036457">
    <property type="entry name" value="PPM-type-like_dom_sf"/>
</dbReference>
<evidence type="ECO:0000256" key="7">
    <source>
        <dbReference type="ARBA" id="ARBA00022801"/>
    </source>
</evidence>
<feature type="domain" description="PAS" evidence="16">
    <location>
        <begin position="196"/>
        <end position="223"/>
    </location>
</feature>